<evidence type="ECO:0000313" key="1">
    <source>
        <dbReference type="EMBL" id="KAF2672945.1"/>
    </source>
</evidence>
<accession>A0A6A6UKZ8</accession>
<dbReference type="EMBL" id="MU004231">
    <property type="protein sequence ID" value="KAF2672945.1"/>
    <property type="molecule type" value="Genomic_DNA"/>
</dbReference>
<organism evidence="1 2">
    <name type="scientific">Microthyrium microscopicum</name>
    <dbReference type="NCBI Taxonomy" id="703497"/>
    <lineage>
        <taxon>Eukaryota</taxon>
        <taxon>Fungi</taxon>
        <taxon>Dikarya</taxon>
        <taxon>Ascomycota</taxon>
        <taxon>Pezizomycotina</taxon>
        <taxon>Dothideomycetes</taxon>
        <taxon>Dothideomycetes incertae sedis</taxon>
        <taxon>Microthyriales</taxon>
        <taxon>Microthyriaceae</taxon>
        <taxon>Microthyrium</taxon>
    </lineage>
</organism>
<reference evidence="1" key="1">
    <citation type="journal article" date="2020" name="Stud. Mycol.">
        <title>101 Dothideomycetes genomes: a test case for predicting lifestyles and emergence of pathogens.</title>
        <authorList>
            <person name="Haridas S."/>
            <person name="Albert R."/>
            <person name="Binder M."/>
            <person name="Bloem J."/>
            <person name="Labutti K."/>
            <person name="Salamov A."/>
            <person name="Andreopoulos B."/>
            <person name="Baker S."/>
            <person name="Barry K."/>
            <person name="Bills G."/>
            <person name="Bluhm B."/>
            <person name="Cannon C."/>
            <person name="Castanera R."/>
            <person name="Culley D."/>
            <person name="Daum C."/>
            <person name="Ezra D."/>
            <person name="Gonzalez J."/>
            <person name="Henrissat B."/>
            <person name="Kuo A."/>
            <person name="Liang C."/>
            <person name="Lipzen A."/>
            <person name="Lutzoni F."/>
            <person name="Magnuson J."/>
            <person name="Mondo S."/>
            <person name="Nolan M."/>
            <person name="Ohm R."/>
            <person name="Pangilinan J."/>
            <person name="Park H.-J."/>
            <person name="Ramirez L."/>
            <person name="Alfaro M."/>
            <person name="Sun H."/>
            <person name="Tritt A."/>
            <person name="Yoshinaga Y."/>
            <person name="Zwiers L.-H."/>
            <person name="Turgeon B."/>
            <person name="Goodwin S."/>
            <person name="Spatafora J."/>
            <person name="Crous P."/>
            <person name="Grigoriev I."/>
        </authorList>
    </citation>
    <scope>NUCLEOTIDE SEQUENCE</scope>
    <source>
        <strain evidence="1">CBS 115976</strain>
    </source>
</reference>
<keyword evidence="2" id="KW-1185">Reference proteome</keyword>
<proteinExistence type="predicted"/>
<dbReference type="AlphaFoldDB" id="A0A6A6UKZ8"/>
<name>A0A6A6UKZ8_9PEZI</name>
<sequence length="175" mass="19141">MSFHESQDVDYNPPYWNGYSTDLTDNDNLHQDPGTQISGSTPEFESIFPPPQFESQHLQSPILSPMTDQAVVQDIISGIQDFQSRIQHYPSQELFAPTSSGYSPTAMPAQAGNAALGAEAPLPVVDVMDTNATARLISSIPLQERNPAGLSRAELLQLVEIQQVCLSQIFLKLPS</sequence>
<dbReference type="Proteomes" id="UP000799302">
    <property type="component" value="Unassembled WGS sequence"/>
</dbReference>
<protein>
    <submittedName>
        <fullName evidence="1">Uncharacterized protein</fullName>
    </submittedName>
</protein>
<evidence type="ECO:0000313" key="2">
    <source>
        <dbReference type="Proteomes" id="UP000799302"/>
    </source>
</evidence>
<gene>
    <name evidence="1" type="ORF">BT63DRAFT_140837</name>
</gene>